<dbReference type="PIRSF" id="PIRSF018266">
    <property type="entry name" value="FecR"/>
    <property type="match status" value="1"/>
</dbReference>
<protein>
    <submittedName>
        <fullName evidence="3">FecR domain-containing protein</fullName>
    </submittedName>
</protein>
<feature type="domain" description="FecR protein" evidence="2">
    <location>
        <begin position="117"/>
        <end position="224"/>
    </location>
</feature>
<keyword evidence="4" id="KW-1185">Reference proteome</keyword>
<dbReference type="EMBL" id="JAHVHU010000004">
    <property type="protein sequence ID" value="MBY5957357.1"/>
    <property type="molecule type" value="Genomic_DNA"/>
</dbReference>
<evidence type="ECO:0000313" key="4">
    <source>
        <dbReference type="Proteomes" id="UP000753961"/>
    </source>
</evidence>
<evidence type="ECO:0000313" key="3">
    <source>
        <dbReference type="EMBL" id="MBY5957357.1"/>
    </source>
</evidence>
<dbReference type="InterPro" id="IPR006860">
    <property type="entry name" value="FecR"/>
</dbReference>
<dbReference type="Proteomes" id="UP000753961">
    <property type="component" value="Unassembled WGS sequence"/>
</dbReference>
<dbReference type="GO" id="GO:0016989">
    <property type="term" value="F:sigma factor antagonist activity"/>
    <property type="evidence" value="ECO:0007669"/>
    <property type="project" value="TreeGrafter"/>
</dbReference>
<evidence type="ECO:0000256" key="1">
    <source>
        <dbReference type="SAM" id="Phobius"/>
    </source>
</evidence>
<dbReference type="Gene3D" id="2.60.120.1440">
    <property type="match status" value="1"/>
</dbReference>
<dbReference type="PANTHER" id="PTHR30273:SF2">
    <property type="entry name" value="PROTEIN FECR"/>
    <property type="match status" value="1"/>
</dbReference>
<dbReference type="InterPro" id="IPR012373">
    <property type="entry name" value="Ferrdict_sens_TM"/>
</dbReference>
<dbReference type="Gene3D" id="3.55.50.30">
    <property type="match status" value="1"/>
</dbReference>
<dbReference type="Pfam" id="PF04773">
    <property type="entry name" value="FecR"/>
    <property type="match status" value="1"/>
</dbReference>
<evidence type="ECO:0000259" key="2">
    <source>
        <dbReference type="Pfam" id="PF04773"/>
    </source>
</evidence>
<name>A0A953L677_9BACT</name>
<dbReference type="RefSeq" id="WP_222578876.1">
    <property type="nucleotide sequence ID" value="NZ_JAHVHU010000004.1"/>
</dbReference>
<feature type="transmembrane region" description="Helical" evidence="1">
    <location>
        <begin position="88"/>
        <end position="109"/>
    </location>
</feature>
<organism evidence="3 4">
    <name type="scientific">Membranihabitans marinus</name>
    <dbReference type="NCBI Taxonomy" id="1227546"/>
    <lineage>
        <taxon>Bacteria</taxon>
        <taxon>Pseudomonadati</taxon>
        <taxon>Bacteroidota</taxon>
        <taxon>Saprospiria</taxon>
        <taxon>Saprospirales</taxon>
        <taxon>Saprospiraceae</taxon>
        <taxon>Membranihabitans</taxon>
    </lineage>
</organism>
<reference evidence="3" key="1">
    <citation type="submission" date="2021-06" db="EMBL/GenBank/DDBJ databases">
        <title>44 bacteria genomes isolated from Dapeng, Shenzhen.</title>
        <authorList>
            <person name="Zheng W."/>
            <person name="Yu S."/>
            <person name="Huang Y."/>
        </authorList>
    </citation>
    <scope>NUCLEOTIDE SEQUENCE</scope>
    <source>
        <strain evidence="3">DP5N28-2</strain>
    </source>
</reference>
<sequence length="363" mass="42129">MDKHTDIRKLLEKHLNRDLTASEARQLFDQLKHIKDPEGLDDLMRQRWNVNVKQTHLPELSWAEIVEEKNKRATKSHIENKRVLIRQMWQWGVAASLTLMVSLAVWWTWESRPDYLTYTTGFGETRDIVLNDGTAIILNANSRLTWKNDWKNDTVRYAELEGEAFFDVAHVNISKPDHPDYENKSARLPFQVQTSDLLIDVLGTTFNVADRRGETKVYLESGSIRLGLLDSLTTDDQYSKDRIRVPGRTSTARNPIIMEPGESLAYSARSQKLKQHESETAESMTEWKDGTLAYHDIDFKQMLEHLEDIYGKHFEVLDQSLLDTKVSIGVPYKDWNTVKSLMELTLQLRITTKENDQVLIQKK</sequence>
<gene>
    <name evidence="3" type="ORF">KUV50_04360</name>
</gene>
<dbReference type="PANTHER" id="PTHR30273">
    <property type="entry name" value="PERIPLASMIC SIGNAL SENSOR AND SIGMA FACTOR ACTIVATOR FECR-RELATED"/>
    <property type="match status" value="1"/>
</dbReference>
<keyword evidence="1" id="KW-0472">Membrane</keyword>
<accession>A0A953L677</accession>
<dbReference type="AlphaFoldDB" id="A0A953L677"/>
<comment type="caution">
    <text evidence="3">The sequence shown here is derived from an EMBL/GenBank/DDBJ whole genome shotgun (WGS) entry which is preliminary data.</text>
</comment>
<proteinExistence type="predicted"/>
<keyword evidence="1" id="KW-1133">Transmembrane helix</keyword>
<keyword evidence="1" id="KW-0812">Transmembrane</keyword>